<keyword evidence="2 5" id="KW-0561">Oxygen transport</keyword>
<evidence type="ECO:0000313" key="7">
    <source>
        <dbReference type="EMBL" id="KOS67870.1"/>
    </source>
</evidence>
<accession>A0ABR5JZE3</accession>
<evidence type="ECO:0000256" key="3">
    <source>
        <dbReference type="ARBA" id="ARBA00022723"/>
    </source>
</evidence>
<evidence type="ECO:0000256" key="2">
    <source>
        <dbReference type="ARBA" id="ARBA00022621"/>
    </source>
</evidence>
<evidence type="ECO:0000313" key="8">
    <source>
        <dbReference type="Proteomes" id="UP000050668"/>
    </source>
</evidence>
<comment type="caution">
    <text evidence="7">The sequence shown here is derived from an EMBL/GenBank/DDBJ whole genome shotgun (WGS) entry which is preliminary data.</text>
</comment>
<gene>
    <name evidence="7" type="ORF">AEA09_04415</name>
</gene>
<dbReference type="InterPro" id="IPR017938">
    <property type="entry name" value="Riboflavin_synthase-like_b-brl"/>
</dbReference>
<dbReference type="EMBL" id="LGRV01000003">
    <property type="protein sequence ID" value="KOS67870.1"/>
    <property type="molecule type" value="Genomic_DNA"/>
</dbReference>
<keyword evidence="4" id="KW-0408">Iron</keyword>
<dbReference type="Gene3D" id="3.40.50.80">
    <property type="entry name" value="Nucleotide-binding domain of ferredoxin-NADP reductase (FNR) module"/>
    <property type="match status" value="1"/>
</dbReference>
<dbReference type="InterPro" id="IPR009050">
    <property type="entry name" value="Globin-like_sf"/>
</dbReference>
<keyword evidence="8" id="KW-1185">Reference proteome</keyword>
<keyword evidence="1 5" id="KW-0349">Heme</keyword>
<keyword evidence="3" id="KW-0479">Metal-binding</keyword>
<keyword evidence="5" id="KW-0813">Transport</keyword>
<evidence type="ECO:0000256" key="1">
    <source>
        <dbReference type="ARBA" id="ARBA00022617"/>
    </source>
</evidence>
<protein>
    <recommendedName>
        <fullName evidence="6">Globin domain-containing protein</fullName>
    </recommendedName>
</protein>
<reference evidence="8" key="1">
    <citation type="submission" date="2015-07" db="EMBL/GenBank/DDBJ databases">
        <title>Fjat-14205 dsm 2895.</title>
        <authorList>
            <person name="Liu B."/>
            <person name="Wang J."/>
            <person name="Zhu Y."/>
            <person name="Liu G."/>
            <person name="Chen Q."/>
            <person name="Chen Z."/>
            <person name="Lan J."/>
            <person name="Che J."/>
            <person name="Ge C."/>
            <person name="Shi H."/>
            <person name="Pan Z."/>
            <person name="Liu X."/>
        </authorList>
    </citation>
    <scope>NUCLEOTIDE SEQUENCE [LARGE SCALE GENOMIC DNA]</scope>
    <source>
        <strain evidence="8">DSM 25560</strain>
    </source>
</reference>
<evidence type="ECO:0000256" key="4">
    <source>
        <dbReference type="ARBA" id="ARBA00023004"/>
    </source>
</evidence>
<dbReference type="SUPFAM" id="SSF46458">
    <property type="entry name" value="Globin-like"/>
    <property type="match status" value="1"/>
</dbReference>
<dbReference type="PANTHER" id="PTHR43396:SF3">
    <property type="entry name" value="FLAVOHEMOPROTEIN"/>
    <property type="match status" value="1"/>
</dbReference>
<dbReference type="Gene3D" id="2.40.30.10">
    <property type="entry name" value="Translation factors"/>
    <property type="match status" value="1"/>
</dbReference>
<dbReference type="Proteomes" id="UP000050668">
    <property type="component" value="Unassembled WGS sequence"/>
</dbReference>
<dbReference type="SUPFAM" id="SSF63380">
    <property type="entry name" value="Riboflavin synthase domain-like"/>
    <property type="match status" value="1"/>
</dbReference>
<dbReference type="RefSeq" id="WP_053582680.1">
    <property type="nucleotide sequence ID" value="NZ_LGRV01000003.1"/>
</dbReference>
<feature type="domain" description="Globin" evidence="6">
    <location>
        <begin position="1"/>
        <end position="138"/>
    </location>
</feature>
<organism evidence="7 8">
    <name type="scientific">Lysinibacillus contaminans</name>
    <dbReference type="NCBI Taxonomy" id="1293441"/>
    <lineage>
        <taxon>Bacteria</taxon>
        <taxon>Bacillati</taxon>
        <taxon>Bacillota</taxon>
        <taxon>Bacilli</taxon>
        <taxon>Bacillales</taxon>
        <taxon>Bacillaceae</taxon>
        <taxon>Lysinibacillus</taxon>
    </lineage>
</organism>
<dbReference type="PROSITE" id="PS01033">
    <property type="entry name" value="GLOBIN"/>
    <property type="match status" value="1"/>
</dbReference>
<proteinExistence type="inferred from homology"/>
<dbReference type="Pfam" id="PF00042">
    <property type="entry name" value="Globin"/>
    <property type="match status" value="1"/>
</dbReference>
<evidence type="ECO:0000259" key="6">
    <source>
        <dbReference type="PROSITE" id="PS01033"/>
    </source>
</evidence>
<dbReference type="Gene3D" id="1.10.490.10">
    <property type="entry name" value="Globins"/>
    <property type="match status" value="1"/>
</dbReference>
<comment type="similarity">
    <text evidence="5">Belongs to the globin family.</text>
</comment>
<dbReference type="PANTHER" id="PTHR43396">
    <property type="entry name" value="FLAVOHEMOPROTEIN"/>
    <property type="match status" value="1"/>
</dbReference>
<dbReference type="SUPFAM" id="SSF52343">
    <property type="entry name" value="Ferredoxin reductase-like, C-terminal NADP-linked domain"/>
    <property type="match status" value="1"/>
</dbReference>
<evidence type="ECO:0000256" key="5">
    <source>
        <dbReference type="RuleBase" id="RU000356"/>
    </source>
</evidence>
<sequence>MLSLETINEIKKIASAISVNGEIIKKIFIEKLQKNVPELLHIFYQILQKSGRSKISLIDAVYSAAMQIEHIDRFVPAVMQVAHKHRSLGIQPEHYPIVGQHLVDSIQEALGNQATEAGIAALQLAFNRIADVFIQVEKELYQAVELEGGWRLFKPFRIVKKELKNDGAMVLYIVPLDGKIVPVTEAGKYVSVRIKMPGETYFLNHQYAVAEEKELGGYVLTMYPSLNFHMNDRVTDYILDVAMEGDILEISSPAGLFVLKKTDNPIVFICEGIGTATLKHLVDSLEEDIENPIIFIQYARNQEVVIYQEVLQRKMNQFINGKYEVSYQDNYTDGHLAILPITAHQKNADIYLCGSKSFMDEIVEQLHEEDDNKIQIHRTFFDSTMFL</sequence>
<dbReference type="InterPro" id="IPR039261">
    <property type="entry name" value="FNR_nucleotide-bd"/>
</dbReference>
<dbReference type="InterPro" id="IPR012292">
    <property type="entry name" value="Globin/Proto"/>
</dbReference>
<name>A0ABR5JZE3_9BACI</name>
<dbReference type="InterPro" id="IPR000971">
    <property type="entry name" value="Globin"/>
</dbReference>